<feature type="compositionally biased region" description="Low complexity" evidence="14">
    <location>
        <begin position="219"/>
        <end position="243"/>
    </location>
</feature>
<reference evidence="19 20" key="1">
    <citation type="journal article" date="2023" name="Sci. Data">
        <title>Genome assembly of the Korean intertidal mud-creeper Batillaria attramentaria.</title>
        <authorList>
            <person name="Patra A.K."/>
            <person name="Ho P.T."/>
            <person name="Jun S."/>
            <person name="Lee S.J."/>
            <person name="Kim Y."/>
            <person name="Won Y.J."/>
        </authorList>
    </citation>
    <scope>NUCLEOTIDE SEQUENCE [LARGE SCALE GENOMIC DNA]</scope>
    <source>
        <strain evidence="19">Wonlab-2016</strain>
    </source>
</reference>
<evidence type="ECO:0000256" key="12">
    <source>
        <dbReference type="PROSITE-ProRule" id="PRU00146"/>
    </source>
</evidence>
<dbReference type="SUPFAM" id="SSF57903">
    <property type="entry name" value="FYVE/PHD zinc finger"/>
    <property type="match status" value="2"/>
</dbReference>
<comment type="subcellular location">
    <subcellularLocation>
        <location evidence="1">Nucleus</location>
    </subcellularLocation>
</comment>
<feature type="compositionally biased region" description="Polar residues" evidence="14">
    <location>
        <begin position="254"/>
        <end position="263"/>
    </location>
</feature>
<keyword evidence="8 11" id="KW-0103">Bromodomain</keyword>
<dbReference type="EMBL" id="JACVVK020000137">
    <property type="protein sequence ID" value="KAK7489473.1"/>
    <property type="molecule type" value="Genomic_DNA"/>
</dbReference>
<dbReference type="Pfam" id="PF00628">
    <property type="entry name" value="PHD"/>
    <property type="match status" value="2"/>
</dbReference>
<dbReference type="SMART" id="SM00249">
    <property type="entry name" value="PHD"/>
    <property type="match status" value="2"/>
</dbReference>
<feature type="compositionally biased region" description="Low complexity" evidence="14">
    <location>
        <begin position="154"/>
        <end position="174"/>
    </location>
</feature>
<dbReference type="SMART" id="SM00571">
    <property type="entry name" value="DDT"/>
    <property type="match status" value="1"/>
</dbReference>
<evidence type="ECO:0000256" key="3">
    <source>
        <dbReference type="ARBA" id="ARBA00022723"/>
    </source>
</evidence>
<feature type="compositionally biased region" description="Basic and acidic residues" evidence="14">
    <location>
        <begin position="277"/>
        <end position="296"/>
    </location>
</feature>
<keyword evidence="5" id="KW-0862">Zinc</keyword>
<dbReference type="InterPro" id="IPR011011">
    <property type="entry name" value="Znf_FYVE_PHD"/>
</dbReference>
<dbReference type="PROSITE" id="PS01359">
    <property type="entry name" value="ZF_PHD_1"/>
    <property type="match status" value="1"/>
</dbReference>
<dbReference type="Pfam" id="PF00439">
    <property type="entry name" value="Bromodomain"/>
    <property type="match status" value="1"/>
</dbReference>
<evidence type="ECO:0000256" key="1">
    <source>
        <dbReference type="ARBA" id="ARBA00004123"/>
    </source>
</evidence>
<dbReference type="InterPro" id="IPR001739">
    <property type="entry name" value="Methyl_CpG_DNA-bd"/>
</dbReference>
<evidence type="ECO:0000313" key="20">
    <source>
        <dbReference type="Proteomes" id="UP001519460"/>
    </source>
</evidence>
<gene>
    <name evidence="19" type="ORF">BaRGS_00019272</name>
</gene>
<feature type="region of interest" description="Disordered" evidence="14">
    <location>
        <begin position="2091"/>
        <end position="2128"/>
    </location>
</feature>
<feature type="compositionally biased region" description="Basic and acidic residues" evidence="14">
    <location>
        <begin position="1205"/>
        <end position="1219"/>
    </location>
</feature>
<evidence type="ECO:0000256" key="5">
    <source>
        <dbReference type="ARBA" id="ARBA00022833"/>
    </source>
</evidence>
<dbReference type="SUPFAM" id="SSF47370">
    <property type="entry name" value="Bromodomain"/>
    <property type="match status" value="1"/>
</dbReference>
<dbReference type="FunFam" id="3.30.40.10:FF:000199">
    <property type="entry name" value="Bromodomain adjacent to zinc finger domain 2B"/>
    <property type="match status" value="1"/>
</dbReference>
<dbReference type="InterPro" id="IPR001965">
    <property type="entry name" value="Znf_PHD"/>
</dbReference>
<feature type="region of interest" description="Disordered" evidence="14">
    <location>
        <begin position="1083"/>
        <end position="1225"/>
    </location>
</feature>
<evidence type="ECO:0000256" key="11">
    <source>
        <dbReference type="PROSITE-ProRule" id="PRU00035"/>
    </source>
</evidence>
<dbReference type="InterPro" id="IPR016177">
    <property type="entry name" value="DNA-bd_dom_sf"/>
</dbReference>
<evidence type="ECO:0008006" key="21">
    <source>
        <dbReference type="Google" id="ProtNLM"/>
    </source>
</evidence>
<dbReference type="SUPFAM" id="SSF54171">
    <property type="entry name" value="DNA-binding domain"/>
    <property type="match status" value="1"/>
</dbReference>
<keyword evidence="4 12" id="KW-0863">Zinc-finger</keyword>
<dbReference type="GO" id="GO:0005634">
    <property type="term" value="C:nucleus"/>
    <property type="evidence" value="ECO:0007669"/>
    <property type="project" value="UniProtKB-SubCell"/>
</dbReference>
<keyword evidence="9" id="KW-0804">Transcription</keyword>
<dbReference type="CDD" id="cd15545">
    <property type="entry name" value="PHD_BAZ2A_like"/>
    <property type="match status" value="1"/>
</dbReference>
<organism evidence="19 20">
    <name type="scientific">Batillaria attramentaria</name>
    <dbReference type="NCBI Taxonomy" id="370345"/>
    <lineage>
        <taxon>Eukaryota</taxon>
        <taxon>Metazoa</taxon>
        <taxon>Spiralia</taxon>
        <taxon>Lophotrochozoa</taxon>
        <taxon>Mollusca</taxon>
        <taxon>Gastropoda</taxon>
        <taxon>Caenogastropoda</taxon>
        <taxon>Sorbeoconcha</taxon>
        <taxon>Cerithioidea</taxon>
        <taxon>Batillariidae</taxon>
        <taxon>Batillaria</taxon>
    </lineage>
</organism>
<keyword evidence="20" id="KW-1185">Reference proteome</keyword>
<keyword evidence="10" id="KW-0539">Nucleus</keyword>
<dbReference type="PROSITE" id="PS50016">
    <property type="entry name" value="ZF_PHD_2"/>
    <property type="match status" value="2"/>
</dbReference>
<feature type="coiled-coil region" evidence="13">
    <location>
        <begin position="670"/>
        <end position="719"/>
    </location>
</feature>
<dbReference type="InterPro" id="IPR001487">
    <property type="entry name" value="Bromodomain"/>
</dbReference>
<feature type="compositionally biased region" description="Low complexity" evidence="14">
    <location>
        <begin position="1524"/>
        <end position="1538"/>
    </location>
</feature>
<accession>A0ABD0KQF8</accession>
<keyword evidence="7 13" id="KW-0175">Coiled coil</keyword>
<evidence type="ECO:0000256" key="6">
    <source>
        <dbReference type="ARBA" id="ARBA00023015"/>
    </source>
</evidence>
<feature type="compositionally biased region" description="Basic and acidic residues" evidence="14">
    <location>
        <begin position="1100"/>
        <end position="1131"/>
    </location>
</feature>
<feature type="compositionally biased region" description="Low complexity" evidence="14">
    <location>
        <begin position="488"/>
        <end position="498"/>
    </location>
</feature>
<feature type="compositionally biased region" description="Polar residues" evidence="14">
    <location>
        <begin position="462"/>
        <end position="479"/>
    </location>
</feature>
<evidence type="ECO:0000256" key="2">
    <source>
        <dbReference type="ARBA" id="ARBA00007444"/>
    </source>
</evidence>
<dbReference type="SMART" id="SM00391">
    <property type="entry name" value="MBD"/>
    <property type="match status" value="1"/>
</dbReference>
<evidence type="ECO:0000256" key="4">
    <source>
        <dbReference type="ARBA" id="ARBA00022771"/>
    </source>
</evidence>
<feature type="compositionally biased region" description="Basic and acidic residues" evidence="14">
    <location>
        <begin position="1759"/>
        <end position="1784"/>
    </location>
</feature>
<evidence type="ECO:0000256" key="7">
    <source>
        <dbReference type="ARBA" id="ARBA00023054"/>
    </source>
</evidence>
<evidence type="ECO:0000259" key="18">
    <source>
        <dbReference type="PROSITE" id="PS50982"/>
    </source>
</evidence>
<feature type="region of interest" description="Disordered" evidence="14">
    <location>
        <begin position="1906"/>
        <end position="1943"/>
    </location>
</feature>
<feature type="compositionally biased region" description="Polar residues" evidence="14">
    <location>
        <begin position="194"/>
        <end position="205"/>
    </location>
</feature>
<feature type="region of interest" description="Disordered" evidence="14">
    <location>
        <begin position="1519"/>
        <end position="1550"/>
    </location>
</feature>
<evidence type="ECO:0000256" key="10">
    <source>
        <dbReference type="ARBA" id="ARBA00023242"/>
    </source>
</evidence>
<dbReference type="PANTHER" id="PTHR45915">
    <property type="entry name" value="TRANSCRIPTION INTERMEDIARY FACTOR"/>
    <property type="match status" value="1"/>
</dbReference>
<evidence type="ECO:0000313" key="19">
    <source>
        <dbReference type="EMBL" id="KAK7489473.1"/>
    </source>
</evidence>
<dbReference type="Gene3D" id="3.30.890.10">
    <property type="entry name" value="Methyl-cpg-binding Protein 2, Chain A"/>
    <property type="match status" value="1"/>
</dbReference>
<feature type="compositionally biased region" description="Basic and acidic residues" evidence="14">
    <location>
        <begin position="2111"/>
        <end position="2128"/>
    </location>
</feature>
<dbReference type="SMART" id="SM00297">
    <property type="entry name" value="BROMO"/>
    <property type="match status" value="1"/>
</dbReference>
<evidence type="ECO:0000259" key="15">
    <source>
        <dbReference type="PROSITE" id="PS50014"/>
    </source>
</evidence>
<feature type="domain" description="PHD-type" evidence="16">
    <location>
        <begin position="2041"/>
        <end position="2088"/>
    </location>
</feature>
<feature type="domain" description="DDT" evidence="17">
    <location>
        <begin position="848"/>
        <end position="913"/>
    </location>
</feature>
<feature type="compositionally biased region" description="Polar residues" evidence="14">
    <location>
        <begin position="1165"/>
        <end position="1194"/>
    </location>
</feature>
<evidence type="ECO:0000256" key="9">
    <source>
        <dbReference type="ARBA" id="ARBA00023163"/>
    </source>
</evidence>
<feature type="compositionally biased region" description="Basic and acidic residues" evidence="14">
    <location>
        <begin position="1732"/>
        <end position="1751"/>
    </location>
</feature>
<evidence type="ECO:0000259" key="17">
    <source>
        <dbReference type="PROSITE" id="PS50827"/>
    </source>
</evidence>
<comment type="caution">
    <text evidence="19">The sequence shown here is derived from an EMBL/GenBank/DDBJ whole genome shotgun (WGS) entry which is preliminary data.</text>
</comment>
<dbReference type="Proteomes" id="UP001519460">
    <property type="component" value="Unassembled WGS sequence"/>
</dbReference>
<feature type="region of interest" description="Disordered" evidence="14">
    <location>
        <begin position="126"/>
        <end position="345"/>
    </location>
</feature>
<dbReference type="InterPro" id="IPR019786">
    <property type="entry name" value="Zinc_finger_PHD-type_CS"/>
</dbReference>
<proteinExistence type="inferred from homology"/>
<dbReference type="InterPro" id="IPR036427">
    <property type="entry name" value="Bromodomain-like_sf"/>
</dbReference>
<dbReference type="InterPro" id="IPR019787">
    <property type="entry name" value="Znf_PHD-finger"/>
</dbReference>
<feature type="region of interest" description="Disordered" evidence="14">
    <location>
        <begin position="1"/>
        <end position="36"/>
    </location>
</feature>
<feature type="region of interest" description="Disordered" evidence="14">
    <location>
        <begin position="1732"/>
        <end position="1787"/>
    </location>
</feature>
<feature type="domain" description="MBD" evidence="18">
    <location>
        <begin position="515"/>
        <end position="587"/>
    </location>
</feature>
<dbReference type="PROSITE" id="PS50014">
    <property type="entry name" value="BROMODOMAIN_2"/>
    <property type="match status" value="1"/>
</dbReference>
<evidence type="ECO:0000256" key="14">
    <source>
        <dbReference type="SAM" id="MobiDB-lite"/>
    </source>
</evidence>
<feature type="non-terminal residue" evidence="19">
    <location>
        <position position="1"/>
    </location>
</feature>
<feature type="compositionally biased region" description="Low complexity" evidence="14">
    <location>
        <begin position="1333"/>
        <end position="1342"/>
    </location>
</feature>
<protein>
    <recommendedName>
        <fullName evidence="21">Bromodomain adjacent to zinc finger domain protein 2B</fullName>
    </recommendedName>
</protein>
<feature type="region of interest" description="Disordered" evidence="14">
    <location>
        <begin position="1322"/>
        <end position="1342"/>
    </location>
</feature>
<dbReference type="PROSITE" id="PS50827">
    <property type="entry name" value="DDT"/>
    <property type="match status" value="1"/>
</dbReference>
<feature type="region of interest" description="Disordered" evidence="14">
    <location>
        <begin position="440"/>
        <end position="513"/>
    </location>
</feature>
<dbReference type="Gene3D" id="3.30.40.10">
    <property type="entry name" value="Zinc/RING finger domain, C3HC4 (zinc finger)"/>
    <property type="match status" value="2"/>
</dbReference>
<keyword evidence="6" id="KW-0805">Transcription regulation</keyword>
<feature type="compositionally biased region" description="Basic residues" evidence="14">
    <location>
        <begin position="209"/>
        <end position="218"/>
    </location>
</feature>
<dbReference type="Pfam" id="PF02791">
    <property type="entry name" value="DDT"/>
    <property type="match status" value="1"/>
</dbReference>
<dbReference type="InterPro" id="IPR018501">
    <property type="entry name" value="DDT_dom"/>
</dbReference>
<feature type="compositionally biased region" description="Low complexity" evidence="14">
    <location>
        <begin position="129"/>
        <end position="139"/>
    </location>
</feature>
<dbReference type="PRINTS" id="PR00503">
    <property type="entry name" value="BROMODOMAIN"/>
</dbReference>
<evidence type="ECO:0000259" key="16">
    <source>
        <dbReference type="PROSITE" id="PS50016"/>
    </source>
</evidence>
<feature type="domain" description="Bromo" evidence="15">
    <location>
        <begin position="2146"/>
        <end position="2216"/>
    </location>
</feature>
<dbReference type="Gene3D" id="1.20.920.10">
    <property type="entry name" value="Bromodomain-like"/>
    <property type="match status" value="1"/>
</dbReference>
<feature type="domain" description="PHD-type" evidence="16">
    <location>
        <begin position="1987"/>
        <end position="2037"/>
    </location>
</feature>
<feature type="compositionally biased region" description="Basic and acidic residues" evidence="14">
    <location>
        <begin position="319"/>
        <end position="339"/>
    </location>
</feature>
<dbReference type="PROSITE" id="PS50982">
    <property type="entry name" value="MBD"/>
    <property type="match status" value="1"/>
</dbReference>
<dbReference type="PANTHER" id="PTHR45915:SF2">
    <property type="entry name" value="TOUTATIS, ISOFORM E"/>
    <property type="match status" value="1"/>
</dbReference>
<feature type="coiled-coil region" evidence="13">
    <location>
        <begin position="743"/>
        <end position="818"/>
    </location>
</feature>
<comment type="similarity">
    <text evidence="2">Belongs to the WAL family.</text>
</comment>
<dbReference type="GO" id="GO:0008270">
    <property type="term" value="F:zinc ion binding"/>
    <property type="evidence" value="ECO:0007669"/>
    <property type="project" value="UniProtKB-KW"/>
</dbReference>
<sequence length="2238" mass="246287">CTIPGSGGTALPPPGPPADLPMAGTTPIPPHPLWGTRGLPNPLLAHGLTPTTGDFGGAEWWRAASEHARRVARSTGVDFFAASLGGPAPSYANLGLESTPTGLEFLLAAPTEVDASALFGMSKHLSELPSTSTSSPSPSKRSRTPTPAPPAHQKTSTSKSSLTSSTSSSAAASKDPGYPPLSADAKGNWHVNGSAFSLKSLTSGERSSSRKHRHKARKAPASTVSSTVYSSPSTSAASASGSGVRKEADGDTALNLTKSSVTAAPSPPVTPGVQDLSMKKPSDQKKATNGTHHTDSDSPDVSSPGSEISDDSDNGNTSDMEKGEKSGERRPAHQIDGSKRQLLADQIRQQLMSGVPSTSPLATPLVIPSLRLRHGKDDQKTPSHNAHFSLLNLPHDYPHPEAFFSERDLLGLSSASSSHDASQHSAALSYLAGELRLNHQSKDDSQDSLHSFQQSEPEDSKMGTSGSERPMDSESQSGWGSEDDSSRRAGSSASPGPSYRGQGEGEDTSKRRNIVLNERELLIPLEHGWRRQTTIHGMGRRGIVGEVIYYAPCTKKMKTIPDVMRYLDRHGITDLSRENFTFNTKVNVGQFFEVRDNKVVPLTEVEILERIAMSKGKRARMQMLARKKCEKQLRQQALAKQVMEAKLKRRQEQQDMARKAAEMKFQMRLEKEQQREMAKKVREVRLVERQREKEHARIMKQQEKVRQQEQLRLEREMRAQQIIEARRRRQAELEEIRMKEIIRKNKEREMKKQQHLMEKEQERERRRQHLLLVKALEQRKKQEEKQEKERLREEKIREKNIERERRMAQRQVEMLIAREMKKPMDDMELRDGKPLPEFPRCPEAKLPGPAFSDCLMIVEFVHNFSDALGLDSDSLPTLEVLQNGLLNANEEDVEEMVTLYLHLLRFALDDLGVPNPKEAMTMLNQKITDLEINDATMSEVTRLFLSAHGEKKMSEWLEKIPLEALNPTKKAAIMAFLVNELLSSKRISGEIEKTLETINTLRRDKWVAEGKLRKLRTEDEGLSKEDMDKKIEKLVKQHNSYDSKVADVSKQLRGTCLGHDRYKRLYWILPSTGGIFVEGIESGETEENTDEQPPSSQKTEGVKTEETNSEKAEVKTEVKETDEGKVVKMEATENSSVKTEDKKLTSASDSVCVKEEKMEGLNGCASVSQTTGDVVSDKTQVNSADVPSTPSLPSQAAQLAQDTTDAEKMEKKDSAEDSVQRSSHSSLLFQEPILSKLTDLLKLPQTGAVGVQGSQTISSSSTSTTTAPAAASMTAAASLSVPTPVISTTTTPKVAQTISSTATTILSSTPVSALPLPVVTASEMKPSTPPPTSSHISPVSPATASSVATSSVNSPVSQASCIPRLFSTHLSPSVSQEACVAPELSTPVISKSDSTSPTTRKTLSFTSTTILSSTPLSMLSSAQESVTTAMLTPALMASPTSVTVSTPAVTSAVSSEQERQTVLASTPIASSTSSSLPSHVVSLLSSSPITSPIPSASSSPMKGDKKSNFISIDALLKKEPEADSPSVTSTATGTSPSPAKNHSATNNHFLPPNLFPPSPLVSEYFLKSYADILDQKPWFSILPRLPCDEASLSQASQKADGATSTHSRIAHLSQADSSVSIATNTSDVSSCMDSFKVPAPPSDSMFGDIFADLDPAAVLQKIQGEPLPIPISKQRGWWKINDMEQVRQMYNCLLSRGVREKNMAYSIRKYMELCSQVCTEDSGKTQMIKTEIKEETPESDPKPSDSDKQDDNSNSATADSDKTEVKVKQEKLEESEEETKKDEAMDVGTEDVDDAIPADPEESWNVRAGFEVEMACLEDVEALEDRIFNASLQVKAWKLPQRATEDPEIRMVDRSVVDPVAPECYPMDVARSRLLLLESNIERRYLKPPLMRNVQLNLVNIATAPEPRSSRSTCADTKSDKTADESREEEEDEMDTSHEEVIEQSEDVPPGLMLWRRAVHTAQTPAQLNLCTQLLGSSIAWEKSIMKVTCQICLKDDNEAELLLCDGCDKGYHTYCFKPKMETIPDGDWYCYECVTKASGVAHCIVCGQKGGKMVICERCPRAIHTDCLDPPLPRMPKKWQCASCITSKSKKSSKRKRKEAPPPAAAPSSSRERKDSVTSSCRDRKESESTDSDITICGKLLTELEKSNDGWPFLKPVSTKQFPSYKKIIAQPMDFHTMKAKLKDKTYKHRSEFAADVHLILNNCETFNEDDSEVGMAGHSLRKFFRQRWRELFSEDS</sequence>
<name>A0ABD0KQF8_9CAEN</name>
<dbReference type="InterPro" id="IPR013083">
    <property type="entry name" value="Znf_RING/FYVE/PHD"/>
</dbReference>
<evidence type="ECO:0000256" key="13">
    <source>
        <dbReference type="SAM" id="Coils"/>
    </source>
</evidence>
<keyword evidence="3" id="KW-0479">Metal-binding</keyword>
<evidence type="ECO:0000256" key="8">
    <source>
        <dbReference type="ARBA" id="ARBA00023117"/>
    </source>
</evidence>
<dbReference type="Pfam" id="PF01429">
    <property type="entry name" value="MBD"/>
    <property type="match status" value="1"/>
</dbReference>